<keyword evidence="5" id="KW-0449">Lipoprotein</keyword>
<dbReference type="InterPro" id="IPR050330">
    <property type="entry name" value="Bact_OuterMem_StrucFunc"/>
</dbReference>
<dbReference type="GO" id="GO:0009279">
    <property type="term" value="C:cell outer membrane"/>
    <property type="evidence" value="ECO:0007669"/>
    <property type="project" value="UniProtKB-SubCell"/>
</dbReference>
<evidence type="ECO:0000313" key="6">
    <source>
        <dbReference type="Proteomes" id="UP000672934"/>
    </source>
</evidence>
<dbReference type="PANTHER" id="PTHR30329:SF17">
    <property type="entry name" value="LIPOPROTEIN YFIB-RELATED"/>
    <property type="match status" value="1"/>
</dbReference>
<comment type="caution">
    <text evidence="5">The sequence shown here is derived from an EMBL/GenBank/DDBJ whole genome shotgun (WGS) entry which is preliminary data.</text>
</comment>
<dbReference type="RefSeq" id="WP_211949060.1">
    <property type="nucleotide sequence ID" value="NZ_CAJPUY010000015.1"/>
</dbReference>
<dbReference type="Proteomes" id="UP000672934">
    <property type="component" value="Unassembled WGS sequence"/>
</dbReference>
<dbReference type="InterPro" id="IPR006664">
    <property type="entry name" value="OMP_bac"/>
</dbReference>
<evidence type="ECO:0000259" key="4">
    <source>
        <dbReference type="PROSITE" id="PS51123"/>
    </source>
</evidence>
<evidence type="ECO:0000256" key="3">
    <source>
        <dbReference type="PROSITE-ProRule" id="PRU00473"/>
    </source>
</evidence>
<evidence type="ECO:0000313" key="5">
    <source>
        <dbReference type="EMBL" id="CAG2150013.1"/>
    </source>
</evidence>
<dbReference type="CDD" id="cd07185">
    <property type="entry name" value="OmpA_C-like"/>
    <property type="match status" value="1"/>
</dbReference>
<dbReference type="InterPro" id="IPR006665">
    <property type="entry name" value="OmpA-like"/>
</dbReference>
<dbReference type="InterPro" id="IPR036737">
    <property type="entry name" value="OmpA-like_sf"/>
</dbReference>
<evidence type="ECO:0000256" key="1">
    <source>
        <dbReference type="ARBA" id="ARBA00004442"/>
    </source>
</evidence>
<dbReference type="SUPFAM" id="SSF103088">
    <property type="entry name" value="OmpA-like"/>
    <property type="match status" value="1"/>
</dbReference>
<dbReference type="EMBL" id="CAJPUY010000015">
    <property type="protein sequence ID" value="CAG2150013.1"/>
    <property type="molecule type" value="Genomic_DNA"/>
</dbReference>
<dbReference type="PRINTS" id="PR01021">
    <property type="entry name" value="OMPADOMAIN"/>
</dbReference>
<dbReference type="PANTHER" id="PTHR30329">
    <property type="entry name" value="STATOR ELEMENT OF FLAGELLAR MOTOR COMPLEX"/>
    <property type="match status" value="1"/>
</dbReference>
<dbReference type="PROSITE" id="PS51123">
    <property type="entry name" value="OMPA_2"/>
    <property type="match status" value="1"/>
</dbReference>
<dbReference type="Pfam" id="PF00691">
    <property type="entry name" value="OmpA"/>
    <property type="match status" value="1"/>
</dbReference>
<name>A0A916IVI1_9BURK</name>
<gene>
    <name evidence="5" type="primary">pal_2</name>
    <name evidence="5" type="ORF">LMG31506_04153</name>
</gene>
<accession>A0A916IVI1</accession>
<keyword evidence="6" id="KW-1185">Reference proteome</keyword>
<organism evidence="5 6">
    <name type="scientific">Cupriavidus yeoncheonensis</name>
    <dbReference type="NCBI Taxonomy" id="1462994"/>
    <lineage>
        <taxon>Bacteria</taxon>
        <taxon>Pseudomonadati</taxon>
        <taxon>Pseudomonadota</taxon>
        <taxon>Betaproteobacteria</taxon>
        <taxon>Burkholderiales</taxon>
        <taxon>Burkholderiaceae</taxon>
        <taxon>Cupriavidus</taxon>
    </lineage>
</organism>
<proteinExistence type="predicted"/>
<dbReference type="Gene3D" id="3.30.1330.60">
    <property type="entry name" value="OmpA-like domain"/>
    <property type="match status" value="1"/>
</dbReference>
<dbReference type="PRINTS" id="PR01023">
    <property type="entry name" value="NAFLGMOTY"/>
</dbReference>
<feature type="domain" description="OmpA-like" evidence="4">
    <location>
        <begin position="70"/>
        <end position="185"/>
    </location>
</feature>
<protein>
    <submittedName>
        <fullName evidence="5">Peptidoglycan-associated lipoprotein</fullName>
    </submittedName>
</protein>
<comment type="subcellular location">
    <subcellularLocation>
        <location evidence="1">Cell outer membrane</location>
    </subcellularLocation>
</comment>
<dbReference type="AlphaFoldDB" id="A0A916IVI1"/>
<reference evidence="5" key="1">
    <citation type="submission" date="2021-03" db="EMBL/GenBank/DDBJ databases">
        <authorList>
            <person name="Peeters C."/>
        </authorList>
    </citation>
    <scope>NUCLEOTIDE SEQUENCE</scope>
    <source>
        <strain evidence="5">LMG 31506</strain>
    </source>
</reference>
<sequence length="185" mass="20107">MTPAYRPTEESQLPHAGLPDIRRQAARALVVVVVAMAAALSGCRTTPPARGLTQVQLAVLQREGFTLTDVGWELGPSEKVLFGFDEDVIPRERIAGILHLARALTGIGIDHVRVDGHTDDIGTADYNQQLSLRRAEAVARVLVTAGFERRNIEVRGMGKRRPVADNRTAGGRAENRRASIVVTVE</sequence>
<evidence type="ECO:0000256" key="2">
    <source>
        <dbReference type="ARBA" id="ARBA00023136"/>
    </source>
</evidence>
<keyword evidence="2 3" id="KW-0472">Membrane</keyword>